<evidence type="ECO:0000313" key="2">
    <source>
        <dbReference type="EMBL" id="MPM13175.1"/>
    </source>
</evidence>
<protein>
    <submittedName>
        <fullName evidence="2">Uncharacterized protein</fullName>
    </submittedName>
</protein>
<name>A0A644XAC8_9ZZZZ</name>
<dbReference type="EMBL" id="VSSQ01002078">
    <property type="protein sequence ID" value="MPM13175.1"/>
    <property type="molecule type" value="Genomic_DNA"/>
</dbReference>
<comment type="caution">
    <text evidence="2">The sequence shown here is derived from an EMBL/GenBank/DDBJ whole genome shotgun (WGS) entry which is preliminary data.</text>
</comment>
<accession>A0A644XAC8</accession>
<feature type="compositionally biased region" description="Basic and acidic residues" evidence="1">
    <location>
        <begin position="194"/>
        <end position="210"/>
    </location>
</feature>
<feature type="region of interest" description="Disordered" evidence="1">
    <location>
        <begin position="149"/>
        <end position="210"/>
    </location>
</feature>
<feature type="region of interest" description="Disordered" evidence="1">
    <location>
        <begin position="1"/>
        <end position="129"/>
    </location>
</feature>
<reference evidence="2" key="1">
    <citation type="submission" date="2019-08" db="EMBL/GenBank/DDBJ databases">
        <authorList>
            <person name="Kucharzyk K."/>
            <person name="Murdoch R.W."/>
            <person name="Higgins S."/>
            <person name="Loffler F."/>
        </authorList>
    </citation>
    <scope>NUCLEOTIDE SEQUENCE</scope>
</reference>
<sequence length="210" mass="23713">MISEGGQQKRQRCRIDQHREHHRVAHLARQRRADEDAVEDPACHPEQRRKAEPGQIEPRRRAHLGCGGHRVDDDGAGEKEDCAQKQRAARGPFAAEQGRPTQPQGRPRADRLPDEAFGGEGKAVERVGGDLEELHQNLVCGERHFALPGAKEQEGGEARLQQHRADHDVGIDPRHPLQRRRGQHPRPGQARTEGAAREPERQRQPRRFGD</sequence>
<organism evidence="2">
    <name type="scientific">bioreactor metagenome</name>
    <dbReference type="NCBI Taxonomy" id="1076179"/>
    <lineage>
        <taxon>unclassified sequences</taxon>
        <taxon>metagenomes</taxon>
        <taxon>ecological metagenomes</taxon>
    </lineage>
</organism>
<proteinExistence type="predicted"/>
<gene>
    <name evidence="2" type="ORF">SDC9_59530</name>
</gene>
<feature type="compositionally biased region" description="Basic residues" evidence="1">
    <location>
        <begin position="20"/>
        <end position="30"/>
    </location>
</feature>
<feature type="compositionally biased region" description="Basic and acidic residues" evidence="1">
    <location>
        <begin position="31"/>
        <end position="52"/>
    </location>
</feature>
<evidence type="ECO:0000256" key="1">
    <source>
        <dbReference type="SAM" id="MobiDB-lite"/>
    </source>
</evidence>
<feature type="compositionally biased region" description="Basic and acidic residues" evidence="1">
    <location>
        <begin position="163"/>
        <end position="175"/>
    </location>
</feature>
<dbReference type="AlphaFoldDB" id="A0A644XAC8"/>
<feature type="compositionally biased region" description="Basic and acidic residues" evidence="1">
    <location>
        <begin position="69"/>
        <end position="84"/>
    </location>
</feature>